<gene>
    <name evidence="3" type="ORF">CBR_g30758</name>
</gene>
<feature type="compositionally biased region" description="Basic and acidic residues" evidence="2">
    <location>
        <begin position="314"/>
        <end position="325"/>
    </location>
</feature>
<feature type="region of interest" description="Disordered" evidence="2">
    <location>
        <begin position="206"/>
        <end position="249"/>
    </location>
</feature>
<dbReference type="Proteomes" id="UP000265515">
    <property type="component" value="Unassembled WGS sequence"/>
</dbReference>
<feature type="region of interest" description="Disordered" evidence="2">
    <location>
        <begin position="299"/>
        <end position="325"/>
    </location>
</feature>
<proteinExistence type="predicted"/>
<evidence type="ECO:0000256" key="2">
    <source>
        <dbReference type="SAM" id="MobiDB-lite"/>
    </source>
</evidence>
<feature type="compositionally biased region" description="Basic and acidic residues" evidence="2">
    <location>
        <begin position="150"/>
        <end position="160"/>
    </location>
</feature>
<feature type="coiled-coil region" evidence="1">
    <location>
        <begin position="83"/>
        <end position="117"/>
    </location>
</feature>
<sequence length="325" mass="36258">MNDAMNARFETVCDAFRGQKKNSEADVQKIQVLEKKIQGLKVAQSTMARNDGASTTKMGVRDDALLARILQKHEEMKAKMDVATAANKRVESLEEALRVLKQQHEDAVLEAENWKKEALQTGNKRSRMATSPTSTLKIPSSTLKISPDATPRKTPVERVEDPSQLMQLHTLEVNALKELRLQKLNRRQEAEQENAKLKEELAKLAASKSVPKSAFQQKLDDAEGSAAKTGTGKKKPGDGEEGTRLTEREVFVKDAKKELGNKRKDELIEICMKEGVKYNTIPKTITDIIEKRVERAFGKKAEVQDISEDGCEPNSKEDSRNSADS</sequence>
<keyword evidence="1" id="KW-0175">Coiled coil</keyword>
<evidence type="ECO:0000313" key="3">
    <source>
        <dbReference type="EMBL" id="GBG80390.1"/>
    </source>
</evidence>
<accession>A0A388LDK3</accession>
<dbReference type="EMBL" id="BFEA01000344">
    <property type="protein sequence ID" value="GBG80390.1"/>
    <property type="molecule type" value="Genomic_DNA"/>
</dbReference>
<reference evidence="3 4" key="1">
    <citation type="journal article" date="2018" name="Cell">
        <title>The Chara Genome: Secondary Complexity and Implications for Plant Terrestrialization.</title>
        <authorList>
            <person name="Nishiyama T."/>
            <person name="Sakayama H."/>
            <person name="Vries J.D."/>
            <person name="Buschmann H."/>
            <person name="Saint-Marcoux D."/>
            <person name="Ullrich K.K."/>
            <person name="Haas F.B."/>
            <person name="Vanderstraeten L."/>
            <person name="Becker D."/>
            <person name="Lang D."/>
            <person name="Vosolsobe S."/>
            <person name="Rombauts S."/>
            <person name="Wilhelmsson P.K.I."/>
            <person name="Janitza P."/>
            <person name="Kern R."/>
            <person name="Heyl A."/>
            <person name="Rumpler F."/>
            <person name="Villalobos L.I.A.C."/>
            <person name="Clay J.M."/>
            <person name="Skokan R."/>
            <person name="Toyoda A."/>
            <person name="Suzuki Y."/>
            <person name="Kagoshima H."/>
            <person name="Schijlen E."/>
            <person name="Tajeshwar N."/>
            <person name="Catarino B."/>
            <person name="Hetherington A.J."/>
            <person name="Saltykova A."/>
            <person name="Bonnot C."/>
            <person name="Breuninger H."/>
            <person name="Symeonidi A."/>
            <person name="Radhakrishnan G.V."/>
            <person name="Van Nieuwerburgh F."/>
            <person name="Deforce D."/>
            <person name="Chang C."/>
            <person name="Karol K.G."/>
            <person name="Hedrich R."/>
            <person name="Ulvskov P."/>
            <person name="Glockner G."/>
            <person name="Delwiche C.F."/>
            <person name="Petrasek J."/>
            <person name="Van de Peer Y."/>
            <person name="Friml J."/>
            <person name="Beilby M."/>
            <person name="Dolan L."/>
            <person name="Kohara Y."/>
            <person name="Sugano S."/>
            <person name="Fujiyama A."/>
            <person name="Delaux P.-M."/>
            <person name="Quint M."/>
            <person name="TheiBen G."/>
            <person name="Hagemann M."/>
            <person name="Harholt J."/>
            <person name="Dunand C."/>
            <person name="Zachgo S."/>
            <person name="Langdale J."/>
            <person name="Maumus F."/>
            <person name="Straeten D.V.D."/>
            <person name="Gould S.B."/>
            <person name="Rensing S.A."/>
        </authorList>
    </citation>
    <scope>NUCLEOTIDE SEQUENCE [LARGE SCALE GENOMIC DNA]</scope>
    <source>
        <strain evidence="3 4">S276</strain>
    </source>
</reference>
<dbReference type="Gramene" id="GBG80390">
    <property type="protein sequence ID" value="GBG80390"/>
    <property type="gene ID" value="CBR_g30758"/>
</dbReference>
<feature type="region of interest" description="Disordered" evidence="2">
    <location>
        <begin position="119"/>
        <end position="160"/>
    </location>
</feature>
<name>A0A388LDK3_CHABU</name>
<feature type="compositionally biased region" description="Polar residues" evidence="2">
    <location>
        <begin position="120"/>
        <end position="144"/>
    </location>
</feature>
<dbReference type="AlphaFoldDB" id="A0A388LDK3"/>
<protein>
    <submittedName>
        <fullName evidence="3">Uncharacterized protein</fullName>
    </submittedName>
</protein>
<evidence type="ECO:0000256" key="1">
    <source>
        <dbReference type="SAM" id="Coils"/>
    </source>
</evidence>
<comment type="caution">
    <text evidence="3">The sequence shown here is derived from an EMBL/GenBank/DDBJ whole genome shotgun (WGS) entry which is preliminary data.</text>
</comment>
<organism evidence="3 4">
    <name type="scientific">Chara braunii</name>
    <name type="common">Braun's stonewort</name>
    <dbReference type="NCBI Taxonomy" id="69332"/>
    <lineage>
        <taxon>Eukaryota</taxon>
        <taxon>Viridiplantae</taxon>
        <taxon>Streptophyta</taxon>
        <taxon>Charophyceae</taxon>
        <taxon>Charales</taxon>
        <taxon>Characeae</taxon>
        <taxon>Chara</taxon>
    </lineage>
</organism>
<evidence type="ECO:0000313" key="4">
    <source>
        <dbReference type="Proteomes" id="UP000265515"/>
    </source>
</evidence>
<keyword evidence="4" id="KW-1185">Reference proteome</keyword>
<feature type="compositionally biased region" description="Basic and acidic residues" evidence="2">
    <location>
        <begin position="235"/>
        <end position="249"/>
    </location>
</feature>